<protein>
    <recommendedName>
        <fullName evidence="4">Helix-turn-helix domain-containing protein</fullName>
    </recommendedName>
</protein>
<dbReference type="EMBL" id="CCND01000001">
    <property type="protein sequence ID" value="CDX49204.1"/>
    <property type="molecule type" value="Genomic_DNA"/>
</dbReference>
<evidence type="ECO:0008006" key="4">
    <source>
        <dbReference type="Google" id="ProtNLM"/>
    </source>
</evidence>
<evidence type="ECO:0000313" key="2">
    <source>
        <dbReference type="EMBL" id="CDX49204.1"/>
    </source>
</evidence>
<evidence type="ECO:0000256" key="1">
    <source>
        <dbReference type="SAM" id="MobiDB-lite"/>
    </source>
</evidence>
<dbReference type="AlphaFoldDB" id="A0A0K2VMR0"/>
<dbReference type="InterPro" id="IPR036388">
    <property type="entry name" value="WH-like_DNA-bd_sf"/>
</dbReference>
<feature type="compositionally biased region" description="Low complexity" evidence="1">
    <location>
        <begin position="115"/>
        <end position="136"/>
    </location>
</feature>
<reference evidence="3" key="1">
    <citation type="submission" date="2014-08" db="EMBL/GenBank/DDBJ databases">
        <authorList>
            <person name="Edwards T."/>
        </authorList>
    </citation>
    <scope>NUCLEOTIDE SEQUENCE [LARGE SCALE GENOMIC DNA]</scope>
</reference>
<name>A0A0K2VMR0_MESPL</name>
<sequence>MTGPRLSIIPARAATDKALKPRDLQVLCVLGRHTDELGWCTRSQVKMSVEMGCARSTVFEAIERLVSAGYLERHVVEQSNGRDAPHIYRVILDPVHPTLGDLRSEPDDDLDGADPADQSAPPAGISAPPAGSGPAPKNDPLRTNLRESAREEEEKVRRWLKKTHPAWPTYVNDSDVKAFVAAMKLTDDERDLAAGRLADYVETAKASGKAAGRTTICSFAVYLDEKRWEKLPAKSVPVAAADDYAAPFGPVWMAWVVGHMLDGPANPNASAFAERWPQLFKLFDMARHGKGYRFGERWHALKGQMMAVPVDTQQWIDWKACFQQRGWPWLPDPGRVAYFPVGGPDGLEAFEQTLRGNHDAGGREAAE</sequence>
<evidence type="ECO:0000313" key="3">
    <source>
        <dbReference type="Proteomes" id="UP000182888"/>
    </source>
</evidence>
<feature type="region of interest" description="Disordered" evidence="1">
    <location>
        <begin position="98"/>
        <end position="152"/>
    </location>
</feature>
<dbReference type="Gene3D" id="1.10.10.10">
    <property type="entry name" value="Winged helix-like DNA-binding domain superfamily/Winged helix DNA-binding domain"/>
    <property type="match status" value="1"/>
</dbReference>
<dbReference type="Proteomes" id="UP000182888">
    <property type="component" value="Unassembled WGS sequence"/>
</dbReference>
<proteinExistence type="predicted"/>
<gene>
    <name evidence="2" type="ORF">MPL1032_10249</name>
</gene>
<accession>A0A0K2VMR0</accession>
<organism evidence="2 3">
    <name type="scientific">Mesorhizobium plurifarium</name>
    <dbReference type="NCBI Taxonomy" id="69974"/>
    <lineage>
        <taxon>Bacteria</taxon>
        <taxon>Pseudomonadati</taxon>
        <taxon>Pseudomonadota</taxon>
        <taxon>Alphaproteobacteria</taxon>
        <taxon>Hyphomicrobiales</taxon>
        <taxon>Phyllobacteriaceae</taxon>
        <taxon>Mesorhizobium</taxon>
    </lineage>
</organism>